<gene>
    <name evidence="2" type="ORF">K7X08_001082</name>
</gene>
<organism evidence="2 3">
    <name type="scientific">Anisodus acutangulus</name>
    <dbReference type="NCBI Taxonomy" id="402998"/>
    <lineage>
        <taxon>Eukaryota</taxon>
        <taxon>Viridiplantae</taxon>
        <taxon>Streptophyta</taxon>
        <taxon>Embryophyta</taxon>
        <taxon>Tracheophyta</taxon>
        <taxon>Spermatophyta</taxon>
        <taxon>Magnoliopsida</taxon>
        <taxon>eudicotyledons</taxon>
        <taxon>Gunneridae</taxon>
        <taxon>Pentapetalae</taxon>
        <taxon>asterids</taxon>
        <taxon>lamiids</taxon>
        <taxon>Solanales</taxon>
        <taxon>Solanaceae</taxon>
        <taxon>Solanoideae</taxon>
        <taxon>Hyoscyameae</taxon>
        <taxon>Anisodus</taxon>
    </lineage>
</organism>
<proteinExistence type="predicted"/>
<name>A0A9Q1RN22_9SOLA</name>
<evidence type="ECO:0000256" key="1">
    <source>
        <dbReference type="SAM" id="MobiDB-lite"/>
    </source>
</evidence>
<dbReference type="Proteomes" id="UP001152561">
    <property type="component" value="Unassembled WGS sequence"/>
</dbReference>
<protein>
    <submittedName>
        <fullName evidence="2">Uncharacterized protein</fullName>
    </submittedName>
</protein>
<sequence length="116" mass="13472">MGLQTDMYPSHGLKQQQSYYNDNDYYSSEENYYSNNGSSMQMTRPYGYPSVTTPQPTQHHHMIMSHDQTGNGHYDSHGQAPVKKRNAGHGDEFAFEILENYDYQIERKQTRKKPGT</sequence>
<evidence type="ECO:0000313" key="3">
    <source>
        <dbReference type="Proteomes" id="UP001152561"/>
    </source>
</evidence>
<reference evidence="3" key="1">
    <citation type="journal article" date="2023" name="Proc. Natl. Acad. Sci. U.S.A.">
        <title>Genomic and structural basis for evolution of tropane alkaloid biosynthesis.</title>
        <authorList>
            <person name="Wanga Y.-J."/>
            <person name="Taina T."/>
            <person name="Yua J.-Y."/>
            <person name="Lia J."/>
            <person name="Xua B."/>
            <person name="Chenc J."/>
            <person name="D'Auriad J.C."/>
            <person name="Huanga J.-P."/>
            <person name="Huanga S.-X."/>
        </authorList>
    </citation>
    <scope>NUCLEOTIDE SEQUENCE [LARGE SCALE GENOMIC DNA]</scope>
    <source>
        <strain evidence="3">cv. KIB-2019</strain>
    </source>
</reference>
<evidence type="ECO:0000313" key="2">
    <source>
        <dbReference type="EMBL" id="KAJ8564622.1"/>
    </source>
</evidence>
<feature type="region of interest" description="Disordered" evidence="1">
    <location>
        <begin position="1"/>
        <end position="86"/>
    </location>
</feature>
<feature type="compositionally biased region" description="Low complexity" evidence="1">
    <location>
        <begin position="18"/>
        <end position="39"/>
    </location>
</feature>
<dbReference type="OrthoDB" id="1295110at2759"/>
<accession>A0A9Q1RN22</accession>
<dbReference type="EMBL" id="JAJAGQ010000004">
    <property type="protein sequence ID" value="KAJ8564622.1"/>
    <property type="molecule type" value="Genomic_DNA"/>
</dbReference>
<dbReference type="AlphaFoldDB" id="A0A9Q1RN22"/>
<keyword evidence="3" id="KW-1185">Reference proteome</keyword>
<comment type="caution">
    <text evidence="2">The sequence shown here is derived from an EMBL/GenBank/DDBJ whole genome shotgun (WGS) entry which is preliminary data.</text>
</comment>